<proteinExistence type="predicted"/>
<reference evidence="1 2" key="1">
    <citation type="submission" date="2010-01" db="EMBL/GenBank/DDBJ databases">
        <authorList>
            <person name="Weinstock G."/>
            <person name="Sodergren E."/>
            <person name="Clifton S."/>
            <person name="Fulton L."/>
            <person name="Fulton B."/>
            <person name="Courtney L."/>
            <person name="Fronick C."/>
            <person name="Harrison M."/>
            <person name="Strong C."/>
            <person name="Farmer C."/>
            <person name="Delahaunty K."/>
            <person name="Markovic C."/>
            <person name="Hall O."/>
            <person name="Minx P."/>
            <person name="Tomlinson C."/>
            <person name="Mitreva M."/>
            <person name="Nelson J."/>
            <person name="Hou S."/>
            <person name="Wollam A."/>
            <person name="Pepin K.H."/>
            <person name="Johnson M."/>
            <person name="Bhonagiri V."/>
            <person name="Nash W.E."/>
            <person name="Warren W."/>
            <person name="Chinwalla A."/>
            <person name="Mardis E.R."/>
            <person name="Wilson R.K."/>
        </authorList>
    </citation>
    <scope>NUCLEOTIDE SEQUENCE [LARGE SCALE GENOMIC DNA]</scope>
    <source>
        <strain evidence="1 2">NJ9703</strain>
    </source>
</reference>
<name>A0A9W5IR37_NEISU</name>
<evidence type="ECO:0000313" key="1">
    <source>
        <dbReference type="EMBL" id="EFC52171.1"/>
    </source>
</evidence>
<gene>
    <name evidence="1" type="ORF">NEISUBOT_04273</name>
</gene>
<dbReference type="AlphaFoldDB" id="A0A9W5IR37"/>
<protein>
    <submittedName>
        <fullName evidence="1">Uncharacterized protein</fullName>
    </submittedName>
</protein>
<sequence length="87" mass="8946">MDFANVVGECCQEQRAVADAFGTGQGNGGGLECGSGQADGFGHWLGFQIVDKTILYAGKGRLKNGSGVAGKKSRTLFESPALGCSIF</sequence>
<accession>A0A9W5IR37</accession>
<dbReference type="EMBL" id="ACEO02000005">
    <property type="protein sequence ID" value="EFC52171.1"/>
    <property type="molecule type" value="Genomic_DNA"/>
</dbReference>
<evidence type="ECO:0000313" key="2">
    <source>
        <dbReference type="Proteomes" id="UP000004621"/>
    </source>
</evidence>
<comment type="caution">
    <text evidence="1">The sequence shown here is derived from an EMBL/GenBank/DDBJ whole genome shotgun (WGS) entry which is preliminary data.</text>
</comment>
<organism evidence="1 2">
    <name type="scientific">Neisseria subflava NJ9703</name>
    <dbReference type="NCBI Taxonomy" id="546268"/>
    <lineage>
        <taxon>Bacteria</taxon>
        <taxon>Pseudomonadati</taxon>
        <taxon>Pseudomonadota</taxon>
        <taxon>Betaproteobacteria</taxon>
        <taxon>Neisseriales</taxon>
        <taxon>Neisseriaceae</taxon>
        <taxon>Neisseria</taxon>
    </lineage>
</organism>
<dbReference type="Proteomes" id="UP000004621">
    <property type="component" value="Unassembled WGS sequence"/>
</dbReference>